<keyword evidence="1" id="KW-0472">Membrane</keyword>
<evidence type="ECO:0000313" key="2">
    <source>
        <dbReference type="EMBL" id="QKQ29092.1"/>
    </source>
</evidence>
<dbReference type="AlphaFoldDB" id="A0A6N0I3L0"/>
<evidence type="ECO:0008006" key="4">
    <source>
        <dbReference type="Google" id="ProtNLM"/>
    </source>
</evidence>
<organism evidence="2 3">
    <name type="scientific">Staphylococcus hominis</name>
    <dbReference type="NCBI Taxonomy" id="1290"/>
    <lineage>
        <taxon>Bacteria</taxon>
        <taxon>Bacillati</taxon>
        <taxon>Bacillota</taxon>
        <taxon>Bacilli</taxon>
        <taxon>Bacillales</taxon>
        <taxon>Staphylococcaceae</taxon>
        <taxon>Staphylococcus</taxon>
    </lineage>
</organism>
<proteinExistence type="predicted"/>
<evidence type="ECO:0000256" key="1">
    <source>
        <dbReference type="SAM" id="Phobius"/>
    </source>
</evidence>
<gene>
    <name evidence="2" type="ORF">FOB69_07420</name>
</gene>
<accession>A0A6N0I3L0</accession>
<sequence>MIYLGMFIFGLSIIYIIYLLIGILMNGINHPGYFTTIAAVLLLGGIQLMSIGSLANILGEFITK</sequence>
<feature type="transmembrane region" description="Helical" evidence="1">
    <location>
        <begin position="34"/>
        <end position="58"/>
    </location>
</feature>
<reference evidence="2 3" key="1">
    <citation type="submission" date="2019-09" db="EMBL/GenBank/DDBJ databases">
        <title>FDA dAtabase for Regulatory Grade micrObial Sequences (FDA-ARGOS): Supporting development and validation of Infectious Disease Dx tests.</title>
        <authorList>
            <person name="Sciortino C."/>
            <person name="Tallon L."/>
            <person name="Sadzewicz L."/>
            <person name="Vavikolanu K."/>
            <person name="Mehta A."/>
            <person name="Aluvathingal J."/>
            <person name="Nadendla S."/>
            <person name="Nandy P."/>
            <person name="Geyer C."/>
            <person name="Yan Y."/>
            <person name="Sichtig H."/>
        </authorList>
    </citation>
    <scope>NUCLEOTIDE SEQUENCE [LARGE SCALE GENOMIC DNA]</scope>
    <source>
        <strain evidence="2 3">FDAARGOS_661</strain>
    </source>
</reference>
<keyword evidence="1" id="KW-1133">Transmembrane helix</keyword>
<dbReference type="Proteomes" id="UP000509636">
    <property type="component" value="Chromosome"/>
</dbReference>
<feature type="transmembrane region" description="Helical" evidence="1">
    <location>
        <begin position="7"/>
        <end position="28"/>
    </location>
</feature>
<protein>
    <recommendedName>
        <fullName evidence="4">Glycosyltransferase</fullName>
    </recommendedName>
</protein>
<keyword evidence="1" id="KW-0812">Transmembrane</keyword>
<dbReference type="EMBL" id="CP054550">
    <property type="protein sequence ID" value="QKQ29092.1"/>
    <property type="molecule type" value="Genomic_DNA"/>
</dbReference>
<evidence type="ECO:0000313" key="3">
    <source>
        <dbReference type="Proteomes" id="UP000509636"/>
    </source>
</evidence>
<name>A0A6N0I3L0_STAHO</name>